<dbReference type="Proteomes" id="UP000643403">
    <property type="component" value="Unassembled WGS sequence"/>
</dbReference>
<keyword evidence="3" id="KW-1185">Reference proteome</keyword>
<gene>
    <name evidence="2" type="ORF">GCM10008101_12980</name>
</gene>
<organism evidence="2 3">
    <name type="scientific">Cognatilysobacter xinjiangensis</name>
    <dbReference type="NCBI Taxonomy" id="546892"/>
    <lineage>
        <taxon>Bacteria</taxon>
        <taxon>Pseudomonadati</taxon>
        <taxon>Pseudomonadota</taxon>
        <taxon>Gammaproteobacteria</taxon>
        <taxon>Lysobacterales</taxon>
        <taxon>Lysobacteraceae</taxon>
        <taxon>Cognatilysobacter</taxon>
    </lineage>
</organism>
<evidence type="ECO:0000313" key="3">
    <source>
        <dbReference type="Proteomes" id="UP000643403"/>
    </source>
</evidence>
<evidence type="ECO:0000313" key="2">
    <source>
        <dbReference type="EMBL" id="GGZ60490.1"/>
    </source>
</evidence>
<dbReference type="RefSeq" id="WP_189447967.1">
    <property type="nucleotide sequence ID" value="NZ_BMXY01000001.1"/>
</dbReference>
<proteinExistence type="predicted"/>
<sequence length="69" mass="7813">MSNFVHTLLHPLDQPFARKTDARPHDPPRHEGWPPLSVPTGTHRRASDAVPWYPDGPYDPWKRPPSPGA</sequence>
<feature type="compositionally biased region" description="Basic and acidic residues" evidence="1">
    <location>
        <begin position="16"/>
        <end position="32"/>
    </location>
</feature>
<feature type="region of interest" description="Disordered" evidence="1">
    <location>
        <begin position="1"/>
        <end position="69"/>
    </location>
</feature>
<evidence type="ECO:0000256" key="1">
    <source>
        <dbReference type="SAM" id="MobiDB-lite"/>
    </source>
</evidence>
<accession>A0ABQ3BXF1</accession>
<protein>
    <submittedName>
        <fullName evidence="2">Uncharacterized protein</fullName>
    </submittedName>
</protein>
<reference evidence="3" key="1">
    <citation type="journal article" date="2019" name="Int. J. Syst. Evol. Microbiol.">
        <title>The Global Catalogue of Microorganisms (GCM) 10K type strain sequencing project: providing services to taxonomists for standard genome sequencing and annotation.</title>
        <authorList>
            <consortium name="The Broad Institute Genomics Platform"/>
            <consortium name="The Broad Institute Genome Sequencing Center for Infectious Disease"/>
            <person name="Wu L."/>
            <person name="Ma J."/>
        </authorList>
    </citation>
    <scope>NUCLEOTIDE SEQUENCE [LARGE SCALE GENOMIC DNA]</scope>
    <source>
        <strain evidence="3">KCTC 22558</strain>
    </source>
</reference>
<comment type="caution">
    <text evidence="2">The sequence shown here is derived from an EMBL/GenBank/DDBJ whole genome shotgun (WGS) entry which is preliminary data.</text>
</comment>
<name>A0ABQ3BXF1_9GAMM</name>
<dbReference type="EMBL" id="BMXY01000001">
    <property type="protein sequence ID" value="GGZ60490.1"/>
    <property type="molecule type" value="Genomic_DNA"/>
</dbReference>